<proteinExistence type="predicted"/>
<dbReference type="SUPFAM" id="SSF53756">
    <property type="entry name" value="UDP-Glycosyltransferase/glycogen phosphorylase"/>
    <property type="match status" value="1"/>
</dbReference>
<reference evidence="2" key="1">
    <citation type="submission" date="2022-10" db="EMBL/GenBank/DDBJ databases">
        <title>Two novel species of Flavobacterium.</title>
        <authorList>
            <person name="Liu Q."/>
            <person name="Xin Y.-H."/>
        </authorList>
    </citation>
    <scope>NUCLEOTIDE SEQUENCE</scope>
    <source>
        <strain evidence="2">LS1R47</strain>
    </source>
</reference>
<accession>A0A9X3C0I8</accession>
<evidence type="ECO:0000313" key="3">
    <source>
        <dbReference type="Proteomes" id="UP001151133"/>
    </source>
</evidence>
<feature type="domain" description="Glycosyl transferase family 1" evidence="1">
    <location>
        <begin position="183"/>
        <end position="339"/>
    </location>
</feature>
<name>A0A9X3C0I8_9FLAO</name>
<dbReference type="CDD" id="cd03820">
    <property type="entry name" value="GT4_AmsD-like"/>
    <property type="match status" value="1"/>
</dbReference>
<dbReference type="RefSeq" id="WP_264285282.1">
    <property type="nucleotide sequence ID" value="NZ_JAOZEV010000001.1"/>
</dbReference>
<dbReference type="PANTHER" id="PTHR12526">
    <property type="entry name" value="GLYCOSYLTRANSFERASE"/>
    <property type="match status" value="1"/>
</dbReference>
<evidence type="ECO:0000313" key="2">
    <source>
        <dbReference type="EMBL" id="MCV9930881.1"/>
    </source>
</evidence>
<comment type="caution">
    <text evidence="2">The sequence shown here is derived from an EMBL/GenBank/DDBJ whole genome shotgun (WGS) entry which is preliminary data.</text>
</comment>
<dbReference type="AlphaFoldDB" id="A0A9X3C0I8"/>
<dbReference type="Pfam" id="PF00534">
    <property type="entry name" value="Glycos_transf_1"/>
    <property type="match status" value="1"/>
</dbReference>
<dbReference type="Gene3D" id="3.40.50.2000">
    <property type="entry name" value="Glycogen Phosphorylase B"/>
    <property type="match status" value="2"/>
</dbReference>
<gene>
    <name evidence="2" type="ORF">OIU80_01170</name>
</gene>
<evidence type="ECO:0000259" key="1">
    <source>
        <dbReference type="Pfam" id="PF00534"/>
    </source>
</evidence>
<dbReference type="PANTHER" id="PTHR12526:SF630">
    <property type="entry name" value="GLYCOSYLTRANSFERASE"/>
    <property type="match status" value="1"/>
</dbReference>
<dbReference type="GO" id="GO:0016757">
    <property type="term" value="F:glycosyltransferase activity"/>
    <property type="evidence" value="ECO:0007669"/>
    <property type="project" value="InterPro"/>
</dbReference>
<sequence length="363" mass="42227">MKLLYITQRANEEGGVQRVLAVKTNYLIEKFNYEVYIITQNKGNEKLFFEFNHQIKFYDILLKSNKVSNLLRYKVELQKYIRIIQPDCIIVCDFALKSFSIPLLVNTKVPIVFEVHGSRFNEYRKSHFFGLSNKFKYRYRNYCASHFLYFVALSDESLNEWSVKNSVVISNPLWVGINLFSDLNAKKVIAVARHSYEKGIDRLLEIWEIVMQKHPDWILEIYGKQNEDLALQNLAKKLKIEKNVVFLNPVKSIQQKYNEASILVMTSRNEALPMVLIEAMACGLPSIAYDCPVGPRAIIQNNENGFLIEDGNKDSFVDKLCLLIEDKNLRIKMGKKAIKSIEKYDLDTIMNQWKVLLDSVVRS</sequence>
<organism evidence="2 3">
    <name type="scientific">Flavobacterium frigoritolerans</name>
    <dbReference type="NCBI Taxonomy" id="2987686"/>
    <lineage>
        <taxon>Bacteria</taxon>
        <taxon>Pseudomonadati</taxon>
        <taxon>Bacteroidota</taxon>
        <taxon>Flavobacteriia</taxon>
        <taxon>Flavobacteriales</taxon>
        <taxon>Flavobacteriaceae</taxon>
        <taxon>Flavobacterium</taxon>
    </lineage>
</organism>
<protein>
    <submittedName>
        <fullName evidence="2">Glycosyltransferase family 4 protein</fullName>
    </submittedName>
</protein>
<dbReference type="Proteomes" id="UP001151133">
    <property type="component" value="Unassembled WGS sequence"/>
</dbReference>
<keyword evidence="3" id="KW-1185">Reference proteome</keyword>
<dbReference type="EMBL" id="JAOZEV010000001">
    <property type="protein sequence ID" value="MCV9930881.1"/>
    <property type="molecule type" value="Genomic_DNA"/>
</dbReference>
<dbReference type="InterPro" id="IPR001296">
    <property type="entry name" value="Glyco_trans_1"/>
</dbReference>